<reference evidence="3" key="1">
    <citation type="submission" date="2017-11" db="EMBL/GenBank/DDBJ databases">
        <authorList>
            <person name="Zhu W."/>
        </authorList>
    </citation>
    <scope>NUCLEOTIDE SEQUENCE [LARGE SCALE GENOMIC DNA]</scope>
    <source>
        <strain evidence="3">160</strain>
    </source>
</reference>
<dbReference type="KEGG" id="ocn:CUC15_12550"/>
<accession>A0A345PI72</accession>
<dbReference type="EMBL" id="CP024848">
    <property type="protein sequence ID" value="AXI09702.1"/>
    <property type="molecule type" value="Genomic_DNA"/>
</dbReference>
<evidence type="ECO:0000259" key="1">
    <source>
        <dbReference type="Pfam" id="PF13785"/>
    </source>
</evidence>
<protein>
    <submittedName>
        <fullName evidence="2">DUF4178 domain-containing protein</fullName>
    </submittedName>
</protein>
<gene>
    <name evidence="2" type="ORF">CUC15_12550</name>
</gene>
<dbReference type="OrthoDB" id="3775810at2"/>
<evidence type="ECO:0000313" key="3">
    <source>
        <dbReference type="Proteomes" id="UP000253908"/>
    </source>
</evidence>
<dbReference type="RefSeq" id="WP_114916988.1">
    <property type="nucleotide sequence ID" value="NZ_CP024848.1"/>
</dbReference>
<dbReference type="Pfam" id="PF13785">
    <property type="entry name" value="DUF4178"/>
    <property type="match status" value="1"/>
</dbReference>
<sequence length="170" mass="19816">MGFFSKFFSKKDQNQPTTEKRTVLNMKVGDIITYELQDFEVVGKITLRDGSYEWYDYQLLGEEKTLWLSVEMDDELELAMYEKVKFQVSEPYPKKLTYDNKTYYLEEEGVARVIGEGRSSNVHGMETHYADYEDDSEENFLGLESWDTEIEVSTGFAIEPYELKIIAGSI</sequence>
<feature type="domain" description="DUF4178" evidence="1">
    <location>
        <begin position="27"/>
        <end position="160"/>
    </location>
</feature>
<organism evidence="2 3">
    <name type="scientific">Oceanobacillus zhaokaii</name>
    <dbReference type="NCBI Taxonomy" id="2052660"/>
    <lineage>
        <taxon>Bacteria</taxon>
        <taxon>Bacillati</taxon>
        <taxon>Bacillota</taxon>
        <taxon>Bacilli</taxon>
        <taxon>Bacillales</taxon>
        <taxon>Bacillaceae</taxon>
        <taxon>Oceanobacillus</taxon>
    </lineage>
</organism>
<dbReference type="Proteomes" id="UP000253908">
    <property type="component" value="Chromosome"/>
</dbReference>
<dbReference type="AlphaFoldDB" id="A0A345PI72"/>
<name>A0A345PI72_9BACI</name>
<evidence type="ECO:0000313" key="2">
    <source>
        <dbReference type="EMBL" id="AXI09702.1"/>
    </source>
</evidence>
<dbReference type="InterPro" id="IPR025235">
    <property type="entry name" value="DUF4178"/>
</dbReference>
<keyword evidence="3" id="KW-1185">Reference proteome</keyword>
<proteinExistence type="predicted"/>